<keyword evidence="1" id="KW-1133">Transmembrane helix</keyword>
<feature type="transmembrane region" description="Helical" evidence="1">
    <location>
        <begin position="24"/>
        <end position="43"/>
    </location>
</feature>
<keyword evidence="3" id="KW-1185">Reference proteome</keyword>
<evidence type="ECO:0000256" key="1">
    <source>
        <dbReference type="SAM" id="Phobius"/>
    </source>
</evidence>
<evidence type="ECO:0000313" key="3">
    <source>
        <dbReference type="Proteomes" id="UP000623467"/>
    </source>
</evidence>
<accession>A0A8H6ZKK0</accession>
<dbReference type="EMBL" id="JACAZH010000001">
    <property type="protein sequence ID" value="KAF7378096.1"/>
    <property type="molecule type" value="Genomic_DNA"/>
</dbReference>
<dbReference type="OrthoDB" id="3002483at2759"/>
<keyword evidence="1" id="KW-0472">Membrane</keyword>
<gene>
    <name evidence="2" type="ORF">MSAN_00233800</name>
</gene>
<comment type="caution">
    <text evidence="2">The sequence shown here is derived from an EMBL/GenBank/DDBJ whole genome shotgun (WGS) entry which is preliminary data.</text>
</comment>
<name>A0A8H6ZKK0_9AGAR</name>
<reference evidence="2" key="1">
    <citation type="submission" date="2020-05" db="EMBL/GenBank/DDBJ databases">
        <title>Mycena genomes resolve the evolution of fungal bioluminescence.</title>
        <authorList>
            <person name="Tsai I.J."/>
        </authorList>
    </citation>
    <scope>NUCLEOTIDE SEQUENCE</scope>
    <source>
        <strain evidence="2">160909Yilan</strain>
    </source>
</reference>
<sequence length="172" mass="19529">MNTTRSKFPSSLVFFTLSLIPSNILRYPALILTVISLALYSIYENPPSARLTDINDLSMVVDGILTRAKAQCMRDHLLLAECETRLLRTKLSASKIRSYVLELDTMTWRHYLQNRMAISRSLAQCERELRDIHISLLLRIEAAHQRKLVEDLNLATETVDGLHPSSSGRGSM</sequence>
<keyword evidence="1" id="KW-0812">Transmembrane</keyword>
<organism evidence="2 3">
    <name type="scientific">Mycena sanguinolenta</name>
    <dbReference type="NCBI Taxonomy" id="230812"/>
    <lineage>
        <taxon>Eukaryota</taxon>
        <taxon>Fungi</taxon>
        <taxon>Dikarya</taxon>
        <taxon>Basidiomycota</taxon>
        <taxon>Agaricomycotina</taxon>
        <taxon>Agaricomycetes</taxon>
        <taxon>Agaricomycetidae</taxon>
        <taxon>Agaricales</taxon>
        <taxon>Marasmiineae</taxon>
        <taxon>Mycenaceae</taxon>
        <taxon>Mycena</taxon>
    </lineage>
</organism>
<dbReference type="AlphaFoldDB" id="A0A8H6ZKK0"/>
<proteinExistence type="predicted"/>
<evidence type="ECO:0000313" key="2">
    <source>
        <dbReference type="EMBL" id="KAF7378096.1"/>
    </source>
</evidence>
<protein>
    <submittedName>
        <fullName evidence="2">Uncharacterized protein</fullName>
    </submittedName>
</protein>
<dbReference type="Proteomes" id="UP000623467">
    <property type="component" value="Unassembled WGS sequence"/>
</dbReference>